<feature type="region of interest" description="Disordered" evidence="4">
    <location>
        <begin position="554"/>
        <end position="582"/>
    </location>
</feature>
<keyword evidence="2" id="KW-0067">ATP-binding</keyword>
<feature type="compositionally biased region" description="Low complexity" evidence="4">
    <location>
        <begin position="489"/>
        <end position="505"/>
    </location>
</feature>
<keyword evidence="6" id="KW-1185">Reference proteome</keyword>
<feature type="region of interest" description="Disordered" evidence="4">
    <location>
        <begin position="488"/>
        <end position="525"/>
    </location>
</feature>
<keyword evidence="3" id="KW-0173">Coenzyme A biosynthesis</keyword>
<evidence type="ECO:0000256" key="1">
    <source>
        <dbReference type="ARBA" id="ARBA00022741"/>
    </source>
</evidence>
<protein>
    <submittedName>
        <fullName evidence="5">Pantothenate kinase</fullName>
        <ecNumber evidence="5">2.7.1.33</ecNumber>
    </submittedName>
</protein>
<keyword evidence="5" id="KW-0808">Transferase</keyword>
<feature type="region of interest" description="Disordered" evidence="4">
    <location>
        <begin position="240"/>
        <end position="260"/>
    </location>
</feature>
<dbReference type="EMBL" id="CP046236">
    <property type="protein sequence ID" value="WFD48520.1"/>
    <property type="molecule type" value="Genomic_DNA"/>
</dbReference>
<evidence type="ECO:0000313" key="5">
    <source>
        <dbReference type="EMBL" id="WFD48520.1"/>
    </source>
</evidence>
<dbReference type="EC" id="2.7.1.33" evidence="5"/>
<dbReference type="Pfam" id="PF03630">
    <property type="entry name" value="Fumble"/>
    <property type="match status" value="1"/>
</dbReference>
<evidence type="ECO:0000256" key="2">
    <source>
        <dbReference type="ARBA" id="ARBA00022840"/>
    </source>
</evidence>
<name>A0ABY8ESF0_MALFU</name>
<dbReference type="GO" id="GO:0004594">
    <property type="term" value="F:pantothenate kinase activity"/>
    <property type="evidence" value="ECO:0007669"/>
    <property type="project" value="UniProtKB-EC"/>
</dbReference>
<sequence length="642" mass="69167">MFEPPSAVPVDISLTTHGARIIDDELPQANRPVGDSHDIYLPNYIESVSHIAVDIGGSLAKVVYFTHASRGISSPQLAQADHERPVPQGTLAPAALLRQDAAAAAHPASLASSFDPRKLRRRSLPDHFPGGRLNFVKFETGDIHSCVRFLHELIAQSARTNGVDLAEMRRSVKLMATGGGAHLFYDLFERELGIEVLKEDEMQCLITGLNFMTLIPDEVFWYSDQQVDEFYEMHRQLTSSTVPRGDSSMPSSFTEDMPRPSPQPPVYLPMFESEPSPKLPCLLVNIGSGVSILKVDESGHFERVSGTSLGGGTLWGLLGLLTDARNFDEMLEMCARGNNNNVDMLVGDIYGAVGLDHLGLKASTIASSFGKVFRWDRSDDEHHGAPADESARRRARFRQEDICRSLLYAISNNIGQIAHLNAEKYKLDRVYFGGCFIRGHQATISTLSYAIRFWSQGRRRAYFLRHEGYLGAVGAWVRHIACEPDAHADSPNAAAAQPTPAQAAPVPAPPASNPRTASPAAATAAATPSAPAAPAAAPAAAPVNSILAEALGGMSLDGGVPPPPPPKPTRSPVTPSDASDTSPERLLQDLAALDGQDLSGDPDSIAQVMEQLDKANLMADAIETRVNSLLGKLQELMPETST</sequence>
<feature type="compositionally biased region" description="Pro residues" evidence="4">
    <location>
        <begin position="560"/>
        <end position="569"/>
    </location>
</feature>
<reference evidence="5 6" key="1">
    <citation type="journal article" date="2020" name="Elife">
        <title>Loss of centromere function drives karyotype evolution in closely related Malassezia species.</title>
        <authorList>
            <person name="Sankaranarayanan S.R."/>
            <person name="Ianiri G."/>
            <person name="Coelho M.A."/>
            <person name="Reza M.H."/>
            <person name="Thimmappa B.C."/>
            <person name="Ganguly P."/>
            <person name="Vadnala R.N."/>
            <person name="Sun S."/>
            <person name="Siddharthan R."/>
            <person name="Tellgren-Roth C."/>
            <person name="Dawson T.L."/>
            <person name="Heitman J."/>
            <person name="Sanyal K."/>
        </authorList>
    </citation>
    <scope>NUCLEOTIDE SEQUENCE [LARGE SCALE GENOMIC DNA]</scope>
    <source>
        <strain evidence="5">CBS14141</strain>
    </source>
</reference>
<dbReference type="PANTHER" id="PTHR12280">
    <property type="entry name" value="PANTOTHENATE KINASE"/>
    <property type="match status" value="1"/>
</dbReference>
<gene>
    <name evidence="5" type="ORF">GLX27_003190</name>
</gene>
<keyword evidence="5" id="KW-0418">Kinase</keyword>
<dbReference type="Proteomes" id="UP000818624">
    <property type="component" value="Chromosome 3"/>
</dbReference>
<dbReference type="InterPro" id="IPR043129">
    <property type="entry name" value="ATPase_NBD"/>
</dbReference>
<evidence type="ECO:0000313" key="6">
    <source>
        <dbReference type="Proteomes" id="UP000818624"/>
    </source>
</evidence>
<keyword evidence="1" id="KW-0547">Nucleotide-binding</keyword>
<dbReference type="SUPFAM" id="SSF53067">
    <property type="entry name" value="Actin-like ATPase domain"/>
    <property type="match status" value="2"/>
</dbReference>
<dbReference type="Gene3D" id="3.30.420.40">
    <property type="match status" value="1"/>
</dbReference>
<dbReference type="InterPro" id="IPR004567">
    <property type="entry name" value="Type_II_PanK"/>
</dbReference>
<dbReference type="Gene3D" id="3.30.420.510">
    <property type="match status" value="1"/>
</dbReference>
<evidence type="ECO:0000256" key="4">
    <source>
        <dbReference type="SAM" id="MobiDB-lite"/>
    </source>
</evidence>
<dbReference type="PANTHER" id="PTHR12280:SF20">
    <property type="entry name" value="4'-PHOSPHOPANTETHEINE PHOSPHATASE"/>
    <property type="match status" value="1"/>
</dbReference>
<feature type="compositionally biased region" description="Polar residues" evidence="4">
    <location>
        <begin position="240"/>
        <end position="254"/>
    </location>
</feature>
<accession>A0ABY8ESF0</accession>
<dbReference type="CDD" id="cd24123">
    <property type="entry name" value="ASKHA_NBD_PanK-II_Pank4"/>
    <property type="match status" value="1"/>
</dbReference>
<evidence type="ECO:0000256" key="3">
    <source>
        <dbReference type="ARBA" id="ARBA00022993"/>
    </source>
</evidence>
<feature type="compositionally biased region" description="Low complexity" evidence="4">
    <location>
        <begin position="513"/>
        <end position="525"/>
    </location>
</feature>
<organism evidence="5 6">
    <name type="scientific">Malassezia furfur</name>
    <name type="common">Pityriasis versicolor infection agent</name>
    <name type="synonym">Pityrosporum furfur</name>
    <dbReference type="NCBI Taxonomy" id="55194"/>
    <lineage>
        <taxon>Eukaryota</taxon>
        <taxon>Fungi</taxon>
        <taxon>Dikarya</taxon>
        <taxon>Basidiomycota</taxon>
        <taxon>Ustilaginomycotina</taxon>
        <taxon>Malasseziomycetes</taxon>
        <taxon>Malasseziales</taxon>
        <taxon>Malasseziaceae</taxon>
        <taxon>Malassezia</taxon>
    </lineage>
</organism>
<proteinExistence type="predicted"/>